<gene>
    <name evidence="2" type="ORF">ZHD862_LOCUS2460</name>
</gene>
<dbReference type="GO" id="GO:0000149">
    <property type="term" value="F:SNARE binding"/>
    <property type="evidence" value="ECO:0007669"/>
    <property type="project" value="TreeGrafter"/>
</dbReference>
<name>A0A813ST71_9BILA</name>
<dbReference type="GO" id="GO:0005770">
    <property type="term" value="C:late endosome"/>
    <property type="evidence" value="ECO:0007669"/>
    <property type="project" value="TreeGrafter"/>
</dbReference>
<dbReference type="GO" id="GO:0097422">
    <property type="term" value="C:tubular endosome"/>
    <property type="evidence" value="ECO:0007669"/>
    <property type="project" value="TreeGrafter"/>
</dbReference>
<dbReference type="GO" id="GO:0005085">
    <property type="term" value="F:guanyl-nucleotide exchange factor activity"/>
    <property type="evidence" value="ECO:0007669"/>
    <property type="project" value="TreeGrafter"/>
</dbReference>
<dbReference type="InterPro" id="IPR051248">
    <property type="entry name" value="UPF0507/Ank_repeat_27"/>
</dbReference>
<dbReference type="GO" id="GO:0045022">
    <property type="term" value="P:early endosome to late endosome transport"/>
    <property type="evidence" value="ECO:0007669"/>
    <property type="project" value="TreeGrafter"/>
</dbReference>
<dbReference type="PANTHER" id="PTHR24170">
    <property type="entry name" value="ANKYRIN REPEAT DOMAIN-CONTAINING PROTEIN 27"/>
    <property type="match status" value="1"/>
</dbReference>
<evidence type="ECO:0000313" key="3">
    <source>
        <dbReference type="Proteomes" id="UP000663864"/>
    </source>
</evidence>
<evidence type="ECO:0000259" key="1">
    <source>
        <dbReference type="PROSITE" id="PS51205"/>
    </source>
</evidence>
<sequence>MASSDTPELEDLPFYQLLTSNFNDLYLKAQEACSIIVIPQHLLNNSTLTRDIFESHLFRPSPCYLRKHVSWNDKYEIEFDNNRTIRFFYKKGGAGEKHVKILSQEDVRDSIRKRSYSILIIEQPLIDINGIKTSQNGSLGKTINKPFIPPAPKFNGATASYEASFMFLDSVRQIEPAFARLRTALFLFNETYVILPKYVESALDKLRQLRSQFLQESYQLLNKNCEDRDIELASEIYITGNTYTKVWPIIIQHNENKDQILVENIQKRQKKEQQNSNQTNLKINQNALNELKKLDDLKSAYEKAKCIRSALDLTMAAKTLMVVDPKNSAVSYRSSSNAMPMAADETLTAFIDLICELISTSEINTSICLVAHEYYTEKFRFSSLPQDIDYAFTTYRGVIEYLVNSSSWF</sequence>
<dbReference type="InterPro" id="IPR037191">
    <property type="entry name" value="VPS9_dom_sf"/>
</dbReference>
<comment type="caution">
    <text evidence="2">The sequence shown here is derived from an EMBL/GenBank/DDBJ whole genome shotgun (WGS) entry which is preliminary data.</text>
</comment>
<organism evidence="2 3">
    <name type="scientific">Rotaria sordida</name>
    <dbReference type="NCBI Taxonomy" id="392033"/>
    <lineage>
        <taxon>Eukaryota</taxon>
        <taxon>Metazoa</taxon>
        <taxon>Spiralia</taxon>
        <taxon>Gnathifera</taxon>
        <taxon>Rotifera</taxon>
        <taxon>Eurotatoria</taxon>
        <taxon>Bdelloidea</taxon>
        <taxon>Philodinida</taxon>
        <taxon>Philodinidae</taxon>
        <taxon>Rotaria</taxon>
    </lineage>
</organism>
<dbReference type="EMBL" id="CAJNOT010000048">
    <property type="protein sequence ID" value="CAF0801990.1"/>
    <property type="molecule type" value="Genomic_DNA"/>
</dbReference>
<reference evidence="2" key="1">
    <citation type="submission" date="2021-02" db="EMBL/GenBank/DDBJ databases">
        <authorList>
            <person name="Nowell W R."/>
        </authorList>
    </citation>
    <scope>NUCLEOTIDE SEQUENCE</scope>
</reference>
<feature type="domain" description="VPS9" evidence="1">
    <location>
        <begin position="255"/>
        <end position="409"/>
    </location>
</feature>
<dbReference type="InterPro" id="IPR003123">
    <property type="entry name" value="VPS9"/>
</dbReference>
<dbReference type="SUPFAM" id="SSF109993">
    <property type="entry name" value="VPS9 domain"/>
    <property type="match status" value="1"/>
</dbReference>
<dbReference type="PROSITE" id="PS51205">
    <property type="entry name" value="VPS9"/>
    <property type="match status" value="1"/>
</dbReference>
<evidence type="ECO:0000313" key="2">
    <source>
        <dbReference type="EMBL" id="CAF0801990.1"/>
    </source>
</evidence>
<proteinExistence type="predicted"/>
<dbReference type="Gene3D" id="1.20.1050.80">
    <property type="entry name" value="VPS9 domain"/>
    <property type="match status" value="1"/>
</dbReference>
<dbReference type="GO" id="GO:0030133">
    <property type="term" value="C:transport vesicle"/>
    <property type="evidence" value="ECO:0007669"/>
    <property type="project" value="TreeGrafter"/>
</dbReference>
<dbReference type="PANTHER" id="PTHR24170:SF1">
    <property type="entry name" value="DOMAIN PROTEIN, PUTATIVE (AFU_ORTHOLOGUE AFUA_1G09870)-RELATED"/>
    <property type="match status" value="1"/>
</dbReference>
<dbReference type="GO" id="GO:0005769">
    <property type="term" value="C:early endosome"/>
    <property type="evidence" value="ECO:0007669"/>
    <property type="project" value="TreeGrafter"/>
</dbReference>
<dbReference type="Proteomes" id="UP000663864">
    <property type="component" value="Unassembled WGS sequence"/>
</dbReference>
<protein>
    <recommendedName>
        <fullName evidence="1">VPS9 domain-containing protein</fullName>
    </recommendedName>
</protein>
<accession>A0A813ST71</accession>
<dbReference type="GO" id="GO:0005886">
    <property type="term" value="C:plasma membrane"/>
    <property type="evidence" value="ECO:0007669"/>
    <property type="project" value="TreeGrafter"/>
</dbReference>
<dbReference type="AlphaFoldDB" id="A0A813ST71"/>